<dbReference type="KEGG" id="yti:FNA67_12180"/>
<dbReference type="Gene3D" id="3.90.190.10">
    <property type="entry name" value="Protein tyrosine phosphatase superfamily"/>
    <property type="match status" value="1"/>
</dbReference>
<name>A0A5B9DNV3_9HYPH</name>
<protein>
    <submittedName>
        <fullName evidence="2">Tyrosine-protein phosphatase</fullName>
    </submittedName>
</protein>
<evidence type="ECO:0000313" key="3">
    <source>
        <dbReference type="Proteomes" id="UP000321062"/>
    </source>
</evidence>
<gene>
    <name evidence="2" type="ORF">FNA67_12180</name>
</gene>
<organism evidence="2 3">
    <name type="scientific">Paradevosia tibetensis</name>
    <dbReference type="NCBI Taxonomy" id="1447062"/>
    <lineage>
        <taxon>Bacteria</taxon>
        <taxon>Pseudomonadati</taxon>
        <taxon>Pseudomonadota</taxon>
        <taxon>Alphaproteobacteria</taxon>
        <taxon>Hyphomicrobiales</taxon>
        <taxon>Devosiaceae</taxon>
        <taxon>Paradevosia</taxon>
    </lineage>
</organism>
<keyword evidence="3" id="KW-1185">Reference proteome</keyword>
<proteinExistence type="inferred from homology"/>
<dbReference type="SUPFAM" id="SSF52799">
    <property type="entry name" value="(Phosphotyrosine protein) phosphatases II"/>
    <property type="match status" value="1"/>
</dbReference>
<dbReference type="InterPro" id="IPR026893">
    <property type="entry name" value="Tyr/Ser_Pase_IphP-type"/>
</dbReference>
<dbReference type="Pfam" id="PF13350">
    <property type="entry name" value="Y_phosphatase3"/>
    <property type="match status" value="1"/>
</dbReference>
<accession>A0A5B9DNV3</accession>
<comment type="similarity">
    <text evidence="1">Belongs to the protein-tyrosine phosphatase family.</text>
</comment>
<evidence type="ECO:0000313" key="2">
    <source>
        <dbReference type="EMBL" id="QEE20887.1"/>
    </source>
</evidence>
<dbReference type="InterPro" id="IPR029021">
    <property type="entry name" value="Prot-tyrosine_phosphatase-like"/>
</dbReference>
<sequence length="239" mass="25833">MRHWHLPDTHNVRDLGGYARANAAPTQWRRIFRADNLHHLDAASRQALREAGLSLVVDLRNARETEAEPNPFADAPGTAYRNVSLFEALAPIAMLGSPFDMGQRYRDALDRCGQPIVEVLTALAEAPEGIVVFHCTAGKDRTGIIAALVLALAGVSDDDIAADYAMTAQATPLLARLRARSMVLGADPEHVERVLASDAGTMASTLRHLRDRHGGAAAYLARNGLSATTAARLVERLCR</sequence>
<dbReference type="GO" id="GO:0004721">
    <property type="term" value="F:phosphoprotein phosphatase activity"/>
    <property type="evidence" value="ECO:0007669"/>
    <property type="project" value="InterPro"/>
</dbReference>
<evidence type="ECO:0000256" key="1">
    <source>
        <dbReference type="ARBA" id="ARBA00009580"/>
    </source>
</evidence>
<dbReference type="AlphaFoldDB" id="A0A5B9DNV3"/>
<dbReference type="PANTHER" id="PTHR31126:SF1">
    <property type="entry name" value="TYROSINE SPECIFIC PROTEIN PHOSPHATASES DOMAIN-CONTAINING PROTEIN"/>
    <property type="match status" value="1"/>
</dbReference>
<dbReference type="RefSeq" id="WP_147656204.1">
    <property type="nucleotide sequence ID" value="NZ_BMFM01000001.1"/>
</dbReference>
<dbReference type="PROSITE" id="PS00383">
    <property type="entry name" value="TYR_PHOSPHATASE_1"/>
    <property type="match status" value="1"/>
</dbReference>
<dbReference type="InterPro" id="IPR016130">
    <property type="entry name" value="Tyr_Pase_AS"/>
</dbReference>
<dbReference type="EMBL" id="CP041690">
    <property type="protein sequence ID" value="QEE20887.1"/>
    <property type="molecule type" value="Genomic_DNA"/>
</dbReference>
<dbReference type="OrthoDB" id="1188001at2"/>
<dbReference type="InterPro" id="IPR000387">
    <property type="entry name" value="Tyr_Pase_dom"/>
</dbReference>
<reference evidence="2 3" key="1">
    <citation type="journal article" date="2015" name="Int. J. Syst. Evol. Microbiol.">
        <title>Youhaiella tibetensis gen. nov., sp. nov., isolated from subsurface sediment.</title>
        <authorList>
            <person name="Wang Y.X."/>
            <person name="Huang F.Q."/>
            <person name="Nogi Y."/>
            <person name="Pang S.J."/>
            <person name="Wang P.K."/>
            <person name="Lv J."/>
        </authorList>
    </citation>
    <scope>NUCLEOTIDE SEQUENCE [LARGE SCALE GENOMIC DNA]</scope>
    <source>
        <strain evidence="3">fig4</strain>
    </source>
</reference>
<dbReference type="PANTHER" id="PTHR31126">
    <property type="entry name" value="TYROSINE-PROTEIN PHOSPHATASE"/>
    <property type="match status" value="1"/>
</dbReference>
<dbReference type="PROSITE" id="PS50056">
    <property type="entry name" value="TYR_PHOSPHATASE_2"/>
    <property type="match status" value="1"/>
</dbReference>
<dbReference type="Proteomes" id="UP000321062">
    <property type="component" value="Chromosome"/>
</dbReference>